<dbReference type="PANTHER" id="PTHR23513">
    <property type="entry name" value="INTEGRAL MEMBRANE EFFLUX PROTEIN-RELATED"/>
    <property type="match status" value="1"/>
</dbReference>
<feature type="transmembrane region" description="Helical" evidence="6">
    <location>
        <begin position="274"/>
        <end position="297"/>
    </location>
</feature>
<dbReference type="GO" id="GO:0022857">
    <property type="term" value="F:transmembrane transporter activity"/>
    <property type="evidence" value="ECO:0007669"/>
    <property type="project" value="InterPro"/>
</dbReference>
<dbReference type="AlphaFoldDB" id="A0A6J5Z9N3"/>
<dbReference type="CDD" id="cd06173">
    <property type="entry name" value="MFS_MefA_like"/>
    <property type="match status" value="1"/>
</dbReference>
<name>A0A6J5Z9N3_9ZZZZ</name>
<keyword evidence="5 6" id="KW-0472">Membrane</keyword>
<sequence length="437" mass="47237">MKNKVKVKLGASFWRLWSSSAISNLGDGIAAVAYPWLASSVTRSPLLIALVGFASRLPWLIFTLFAGVLSDRFNKKAILVSMDLLRGFMTIAVAIVVTISAKDLPALDELKNLTSLPTNWPLYLTLLIASIFFGMAEVLRDNTAQTFLPLVVEKAKLERANGRLWSAESLTNTFIGPPIGSFLVAVAIFLPFWIDAASFFIAAGVIASIKGSFAPVTEGKTEKINFKSEIREGFAWLWSHSLFRTLAIVLGCMNFTGALVGATFILFAQEVLQTSVQVFAILGTAGAIGGLLGSTLGDRVSAKFGSGPTLRLALISAPLINFVIAFITSWQVLWILTAIEMFIAVLWNLITVSLRQSTIPTHLFGRVNSVYRFFAWGSIPLGVIAGGAIVRIAEEFISRDSALRLNYLVAALIGGLIFAFAAPLLTTARIEAVRGDI</sequence>
<keyword evidence="4 6" id="KW-1133">Transmembrane helix</keyword>
<dbReference type="SUPFAM" id="SSF103473">
    <property type="entry name" value="MFS general substrate transporter"/>
    <property type="match status" value="1"/>
</dbReference>
<evidence type="ECO:0000256" key="4">
    <source>
        <dbReference type="ARBA" id="ARBA00022989"/>
    </source>
</evidence>
<gene>
    <name evidence="7" type="ORF">UFOPK3775_00784</name>
</gene>
<proteinExistence type="predicted"/>
<dbReference type="InterPro" id="IPR036259">
    <property type="entry name" value="MFS_trans_sf"/>
</dbReference>
<accession>A0A6J5Z9N3</accession>
<feature type="transmembrane region" description="Helical" evidence="6">
    <location>
        <begin position="246"/>
        <end position="268"/>
    </location>
</feature>
<protein>
    <submittedName>
        <fullName evidence="7">Unannotated protein</fullName>
    </submittedName>
</protein>
<comment type="subcellular location">
    <subcellularLocation>
        <location evidence="1">Cell membrane</location>
        <topology evidence="1">Multi-pass membrane protein</topology>
    </subcellularLocation>
</comment>
<dbReference type="Gene3D" id="1.20.1250.20">
    <property type="entry name" value="MFS general substrate transporter like domains"/>
    <property type="match status" value="1"/>
</dbReference>
<evidence type="ECO:0000313" key="7">
    <source>
        <dbReference type="EMBL" id="CAB4339294.1"/>
    </source>
</evidence>
<feature type="transmembrane region" description="Helical" evidence="6">
    <location>
        <begin position="77"/>
        <end position="100"/>
    </location>
</feature>
<feature type="transmembrane region" description="Helical" evidence="6">
    <location>
        <begin position="333"/>
        <end position="352"/>
    </location>
</feature>
<dbReference type="PANTHER" id="PTHR23513:SF6">
    <property type="entry name" value="MAJOR FACILITATOR SUPERFAMILY ASSOCIATED DOMAIN-CONTAINING PROTEIN"/>
    <property type="match status" value="1"/>
</dbReference>
<feature type="transmembrane region" description="Helical" evidence="6">
    <location>
        <begin position="373"/>
        <end position="393"/>
    </location>
</feature>
<reference evidence="7" key="1">
    <citation type="submission" date="2020-05" db="EMBL/GenBank/DDBJ databases">
        <authorList>
            <person name="Chiriac C."/>
            <person name="Salcher M."/>
            <person name="Ghai R."/>
            <person name="Kavagutti S V."/>
        </authorList>
    </citation>
    <scope>NUCLEOTIDE SEQUENCE</scope>
</reference>
<evidence type="ECO:0000256" key="2">
    <source>
        <dbReference type="ARBA" id="ARBA00022475"/>
    </source>
</evidence>
<evidence type="ECO:0000256" key="5">
    <source>
        <dbReference type="ARBA" id="ARBA00023136"/>
    </source>
</evidence>
<dbReference type="InterPro" id="IPR011701">
    <property type="entry name" value="MFS"/>
</dbReference>
<dbReference type="GO" id="GO:0005886">
    <property type="term" value="C:plasma membrane"/>
    <property type="evidence" value="ECO:0007669"/>
    <property type="project" value="UniProtKB-SubCell"/>
</dbReference>
<keyword evidence="2" id="KW-1003">Cell membrane</keyword>
<keyword evidence="3 6" id="KW-0812">Transmembrane</keyword>
<feature type="transmembrane region" description="Helical" evidence="6">
    <location>
        <begin position="12"/>
        <end position="34"/>
    </location>
</feature>
<evidence type="ECO:0000256" key="6">
    <source>
        <dbReference type="SAM" id="Phobius"/>
    </source>
</evidence>
<organism evidence="7">
    <name type="scientific">freshwater metagenome</name>
    <dbReference type="NCBI Taxonomy" id="449393"/>
    <lineage>
        <taxon>unclassified sequences</taxon>
        <taxon>metagenomes</taxon>
        <taxon>ecological metagenomes</taxon>
    </lineage>
</organism>
<feature type="transmembrane region" description="Helical" evidence="6">
    <location>
        <begin position="173"/>
        <end position="193"/>
    </location>
</feature>
<feature type="transmembrane region" description="Helical" evidence="6">
    <location>
        <begin position="309"/>
        <end position="327"/>
    </location>
</feature>
<evidence type="ECO:0000256" key="1">
    <source>
        <dbReference type="ARBA" id="ARBA00004651"/>
    </source>
</evidence>
<dbReference type="EMBL" id="CAESAK010000095">
    <property type="protein sequence ID" value="CAB4339294.1"/>
    <property type="molecule type" value="Genomic_DNA"/>
</dbReference>
<feature type="transmembrane region" description="Helical" evidence="6">
    <location>
        <begin position="46"/>
        <end position="70"/>
    </location>
</feature>
<evidence type="ECO:0000256" key="3">
    <source>
        <dbReference type="ARBA" id="ARBA00022692"/>
    </source>
</evidence>
<feature type="transmembrane region" description="Helical" evidence="6">
    <location>
        <begin position="405"/>
        <end position="425"/>
    </location>
</feature>
<dbReference type="Pfam" id="PF07690">
    <property type="entry name" value="MFS_1"/>
    <property type="match status" value="1"/>
</dbReference>
<feature type="transmembrane region" description="Helical" evidence="6">
    <location>
        <begin position="120"/>
        <end position="139"/>
    </location>
</feature>